<evidence type="ECO:0000256" key="13">
    <source>
        <dbReference type="ARBA" id="ARBA00032850"/>
    </source>
</evidence>
<evidence type="ECO:0000256" key="1">
    <source>
        <dbReference type="ARBA" id="ARBA00001772"/>
    </source>
</evidence>
<dbReference type="GO" id="GO:0042597">
    <property type="term" value="C:periplasmic space"/>
    <property type="evidence" value="ECO:0007669"/>
    <property type="project" value="UniProtKB-SubCell"/>
</dbReference>
<organism evidence="19 20">
    <name type="scientific">Rhizobium leucaenae</name>
    <dbReference type="NCBI Taxonomy" id="29450"/>
    <lineage>
        <taxon>Bacteria</taxon>
        <taxon>Pseudomonadati</taxon>
        <taxon>Pseudomonadota</taxon>
        <taxon>Alphaproteobacteria</taxon>
        <taxon>Hyphomicrobiales</taxon>
        <taxon>Rhizobiaceae</taxon>
        <taxon>Rhizobium/Agrobacterium group</taxon>
        <taxon>Rhizobium</taxon>
    </lineage>
</organism>
<evidence type="ECO:0000313" key="20">
    <source>
        <dbReference type="Proteomes" id="UP000543836"/>
    </source>
</evidence>
<feature type="chain" id="PRO_5039050904" description="Probable periplasmic serine endoprotease DegP-like" evidence="17">
    <location>
        <begin position="29"/>
        <end position="690"/>
    </location>
</feature>
<keyword evidence="6 19" id="KW-0645">Protease</keyword>
<evidence type="ECO:0000256" key="5">
    <source>
        <dbReference type="ARBA" id="ARBA00013958"/>
    </source>
</evidence>
<feature type="region of interest" description="Disordered" evidence="16">
    <location>
        <begin position="39"/>
        <end position="182"/>
    </location>
</feature>
<feature type="compositionally biased region" description="Low complexity" evidence="16">
    <location>
        <begin position="102"/>
        <end position="132"/>
    </location>
</feature>
<dbReference type="GO" id="GO:0004252">
    <property type="term" value="F:serine-type endopeptidase activity"/>
    <property type="evidence" value="ECO:0007669"/>
    <property type="project" value="InterPro"/>
</dbReference>
<dbReference type="InterPro" id="IPR009003">
    <property type="entry name" value="Peptidase_S1_PA"/>
</dbReference>
<feature type="compositionally biased region" description="Low complexity" evidence="16">
    <location>
        <begin position="523"/>
        <end position="532"/>
    </location>
</feature>
<dbReference type="CDD" id="cd10839">
    <property type="entry name" value="cpPDZ1_DegP-like"/>
    <property type="match status" value="1"/>
</dbReference>
<feature type="domain" description="PDZ" evidence="18">
    <location>
        <begin position="600"/>
        <end position="679"/>
    </location>
</feature>
<evidence type="ECO:0000256" key="6">
    <source>
        <dbReference type="ARBA" id="ARBA00022670"/>
    </source>
</evidence>
<name>A0A7W6ZVS3_9HYPH</name>
<keyword evidence="9" id="KW-0574">Periplasm</keyword>
<feature type="active site" description="Charge relay system" evidence="14">
    <location>
        <position position="267"/>
    </location>
</feature>
<dbReference type="SUPFAM" id="SSF50156">
    <property type="entry name" value="PDZ domain-like"/>
    <property type="match status" value="2"/>
</dbReference>
<accession>A0A7W6ZVS3</accession>
<feature type="compositionally biased region" description="Low complexity" evidence="16">
    <location>
        <begin position="578"/>
        <end position="591"/>
    </location>
</feature>
<evidence type="ECO:0000256" key="17">
    <source>
        <dbReference type="SAM" id="SignalP"/>
    </source>
</evidence>
<dbReference type="Pfam" id="PF13180">
    <property type="entry name" value="PDZ_2"/>
    <property type="match status" value="1"/>
</dbReference>
<feature type="domain" description="PDZ" evidence="18">
    <location>
        <begin position="415"/>
        <end position="506"/>
    </location>
</feature>
<dbReference type="Pfam" id="PF13365">
    <property type="entry name" value="Trypsin_2"/>
    <property type="match status" value="1"/>
</dbReference>
<comment type="subcellular location">
    <subcellularLocation>
        <location evidence="2">Periplasm</location>
    </subcellularLocation>
</comment>
<evidence type="ECO:0000256" key="15">
    <source>
        <dbReference type="PIRSR" id="PIRSR611782-2"/>
    </source>
</evidence>
<evidence type="ECO:0000256" key="9">
    <source>
        <dbReference type="ARBA" id="ARBA00022764"/>
    </source>
</evidence>
<evidence type="ECO:0000256" key="10">
    <source>
        <dbReference type="ARBA" id="ARBA00022801"/>
    </source>
</evidence>
<feature type="signal peptide" evidence="17">
    <location>
        <begin position="1"/>
        <end position="28"/>
    </location>
</feature>
<keyword evidence="7 17" id="KW-0732">Signal</keyword>
<reference evidence="19 20" key="1">
    <citation type="submission" date="2020-08" db="EMBL/GenBank/DDBJ databases">
        <title>Genomic Encyclopedia of Type Strains, Phase IV (KMG-V): Genome sequencing to study the core and pangenomes of soil and plant-associated prokaryotes.</title>
        <authorList>
            <person name="Whitman W."/>
        </authorList>
    </citation>
    <scope>NUCLEOTIDE SEQUENCE [LARGE SCALE GENOMIC DNA]</scope>
    <source>
        <strain evidence="19 20">SEMIA 492</strain>
    </source>
</reference>
<feature type="compositionally biased region" description="Low complexity" evidence="16">
    <location>
        <begin position="47"/>
        <end position="89"/>
    </location>
</feature>
<evidence type="ECO:0000256" key="12">
    <source>
        <dbReference type="ARBA" id="ARBA00023016"/>
    </source>
</evidence>
<evidence type="ECO:0000256" key="7">
    <source>
        <dbReference type="ARBA" id="ARBA00022729"/>
    </source>
</evidence>
<keyword evidence="10 19" id="KW-0378">Hydrolase</keyword>
<feature type="active site" description="Charge relay system" evidence="14">
    <location>
        <position position="371"/>
    </location>
</feature>
<evidence type="ECO:0000256" key="4">
    <source>
        <dbReference type="ARBA" id="ARBA00013035"/>
    </source>
</evidence>
<dbReference type="PANTHER" id="PTHR22939:SF130">
    <property type="entry name" value="PERIPLASMIC SERINE ENDOPROTEASE DEGP-LIKE-RELATED"/>
    <property type="match status" value="1"/>
</dbReference>
<dbReference type="GO" id="GO:0006508">
    <property type="term" value="P:proteolysis"/>
    <property type="evidence" value="ECO:0007669"/>
    <property type="project" value="UniProtKB-KW"/>
</dbReference>
<feature type="region of interest" description="Disordered" evidence="16">
    <location>
        <begin position="206"/>
        <end position="225"/>
    </location>
</feature>
<feature type="compositionally biased region" description="Acidic residues" evidence="16">
    <location>
        <begin position="563"/>
        <end position="577"/>
    </location>
</feature>
<dbReference type="PROSITE" id="PS50106">
    <property type="entry name" value="PDZ"/>
    <property type="match status" value="2"/>
</dbReference>
<evidence type="ECO:0000256" key="8">
    <source>
        <dbReference type="ARBA" id="ARBA00022737"/>
    </source>
</evidence>
<keyword evidence="20" id="KW-1185">Reference proteome</keyword>
<keyword evidence="11" id="KW-0720">Serine protease</keyword>
<dbReference type="InterPro" id="IPR001940">
    <property type="entry name" value="Peptidase_S1C"/>
</dbReference>
<feature type="region of interest" description="Disordered" evidence="16">
    <location>
        <begin position="513"/>
        <end position="591"/>
    </location>
</feature>
<feature type="binding site" evidence="15">
    <location>
        <position position="297"/>
    </location>
    <ligand>
        <name>substrate</name>
    </ligand>
</feature>
<dbReference type="FunFam" id="2.40.10.120:FF:000007">
    <property type="entry name" value="Periplasmic serine endoprotease DegP-like"/>
    <property type="match status" value="1"/>
</dbReference>
<comment type="caution">
    <text evidence="19">The sequence shown here is derived from an EMBL/GenBank/DDBJ whole genome shotgun (WGS) entry which is preliminary data.</text>
</comment>
<dbReference type="PANTHER" id="PTHR22939">
    <property type="entry name" value="SERINE PROTEASE FAMILY S1C HTRA-RELATED"/>
    <property type="match status" value="1"/>
</dbReference>
<dbReference type="SMART" id="SM00228">
    <property type="entry name" value="PDZ"/>
    <property type="match status" value="2"/>
</dbReference>
<evidence type="ECO:0000313" key="19">
    <source>
        <dbReference type="EMBL" id="MBB4569097.1"/>
    </source>
</evidence>
<dbReference type="InterPro" id="IPR036034">
    <property type="entry name" value="PDZ_sf"/>
</dbReference>
<sequence>MASTNRLPFRRSFTLLASVALIAGPTLAGVERAYAQTTQTPSTDAVTPNSGAAAGAQAPANSTTTTEAPASGSGATPAPATGSATAPSGEVKSEAQAPANSGTTAPATTGEAGQAPATGSAGVAAGNAASGTQVPATSNSQTPATATNPAQAPMGGSTATTTENPAVVPNSTMPPVTGNPAMNAGPASVADLASGLLDAVVNISTSQKVKDEGDGPATPKVPDNSPFQEFFNDFFKNRNNENSNRKVSSLGSGFVIDPSGYIVTNNHVIEGADDIEAIFPNGTKLKARLIGTDTKTDLSVLKVEPKHPLIAVKFGDSSKMRIGDWVMAIGNPFGLGGSVTVGIVSARGRNINAGPYDNFIQTDAAINKGNSGGPLFNMKGEVIGINTAIISPSGGSIGIGFAVPSELAEGVVKQLMDFGETRRGWLGVRIQPVTDDVANSLGLDTAKGALVAGVIKGGPVDNGSIKAGDVILKFDGKDVDEMRDLPRVVAESPVGKEVEVVIMRDGKQQTVKVTLGRLEDSDQAAAASSGDSNQDDKGGGDKPPQLAPNDNGNGGRDGVINPDEGDEGDDDGTDGQDQDNNQQQQAPQPQATQDVLGMRLATLNAENRKSFGIADSVDGVVITQVTPGSAAAEKGLKPGEVVVEVAQEFVQTPTAASEKVASLKREGRRNAQMMIASPNGDLRFIAVALE</sequence>
<feature type="compositionally biased region" description="Low complexity" evidence="16">
    <location>
        <begin position="141"/>
        <end position="153"/>
    </location>
</feature>
<keyword evidence="12" id="KW-0346">Stress response</keyword>
<dbReference type="InterPro" id="IPR001478">
    <property type="entry name" value="PDZ"/>
</dbReference>
<dbReference type="PRINTS" id="PR00834">
    <property type="entry name" value="PROTEASES2C"/>
</dbReference>
<proteinExistence type="inferred from homology"/>
<dbReference type="EMBL" id="JACIIG010000007">
    <property type="protein sequence ID" value="MBB4569097.1"/>
    <property type="molecule type" value="Genomic_DNA"/>
</dbReference>
<comment type="similarity">
    <text evidence="3">Belongs to the peptidase S1C family.</text>
</comment>
<protein>
    <recommendedName>
        <fullName evidence="5">Probable periplasmic serine endoprotease DegP-like</fullName>
        <ecNumber evidence="4">3.4.21.107</ecNumber>
    </recommendedName>
    <alternativeName>
        <fullName evidence="13">Protease Do</fullName>
    </alternativeName>
</protein>
<dbReference type="EC" id="3.4.21.107" evidence="4"/>
<evidence type="ECO:0000256" key="3">
    <source>
        <dbReference type="ARBA" id="ARBA00010541"/>
    </source>
</evidence>
<dbReference type="Gene3D" id="2.40.10.120">
    <property type="match status" value="1"/>
</dbReference>
<feature type="active site" description="Charge relay system" evidence="14">
    <location>
        <position position="297"/>
    </location>
</feature>
<dbReference type="SUPFAM" id="SSF50494">
    <property type="entry name" value="Trypsin-like serine proteases"/>
    <property type="match status" value="1"/>
</dbReference>
<feature type="binding site" evidence="15">
    <location>
        <position position="267"/>
    </location>
    <ligand>
        <name>substrate</name>
    </ligand>
</feature>
<feature type="binding site" evidence="15">
    <location>
        <begin position="369"/>
        <end position="371"/>
    </location>
    <ligand>
        <name>substrate</name>
    </ligand>
</feature>
<evidence type="ECO:0000256" key="16">
    <source>
        <dbReference type="SAM" id="MobiDB-lite"/>
    </source>
</evidence>
<dbReference type="NCBIfam" id="TIGR02037">
    <property type="entry name" value="degP_htrA_DO"/>
    <property type="match status" value="1"/>
</dbReference>
<dbReference type="InterPro" id="IPR011782">
    <property type="entry name" value="Pept_S1C_Do"/>
</dbReference>
<evidence type="ECO:0000256" key="14">
    <source>
        <dbReference type="PIRSR" id="PIRSR611782-1"/>
    </source>
</evidence>
<dbReference type="Proteomes" id="UP000543836">
    <property type="component" value="Unassembled WGS sequence"/>
</dbReference>
<dbReference type="RefSeq" id="WP_028752341.1">
    <property type="nucleotide sequence ID" value="NZ_JACIIG010000007.1"/>
</dbReference>
<comment type="catalytic activity">
    <reaction evidence="1">
        <text>Acts on substrates that are at least partially unfolded. The cleavage site P1 residue is normally between a pair of hydrophobic residues, such as Val-|-Val.</text>
        <dbReference type="EC" id="3.4.21.107"/>
    </reaction>
</comment>
<feature type="compositionally biased region" description="Polar residues" evidence="16">
    <location>
        <begin position="157"/>
        <end position="174"/>
    </location>
</feature>
<dbReference type="AlphaFoldDB" id="A0A7W6ZVS3"/>
<gene>
    <name evidence="19" type="ORF">GGE60_003216</name>
</gene>
<dbReference type="Gene3D" id="2.30.42.10">
    <property type="match status" value="2"/>
</dbReference>
<evidence type="ECO:0000256" key="11">
    <source>
        <dbReference type="ARBA" id="ARBA00022825"/>
    </source>
</evidence>
<evidence type="ECO:0000259" key="18">
    <source>
        <dbReference type="PROSITE" id="PS50106"/>
    </source>
</evidence>
<keyword evidence="8" id="KW-0677">Repeat</keyword>
<evidence type="ECO:0000256" key="2">
    <source>
        <dbReference type="ARBA" id="ARBA00004418"/>
    </source>
</evidence>